<evidence type="ECO:0000313" key="1">
    <source>
        <dbReference type="EMBL" id="CAD8105736.1"/>
    </source>
</evidence>
<dbReference type="EMBL" id="CAJJDN010000085">
    <property type="protein sequence ID" value="CAD8105736.1"/>
    <property type="molecule type" value="Genomic_DNA"/>
</dbReference>
<gene>
    <name evidence="1" type="ORF">PSON_ATCC_30995.1.T0850075</name>
</gene>
<dbReference type="Proteomes" id="UP000692954">
    <property type="component" value="Unassembled WGS sequence"/>
</dbReference>
<evidence type="ECO:0000313" key="2">
    <source>
        <dbReference type="Proteomes" id="UP000692954"/>
    </source>
</evidence>
<sequence length="316" mass="38001">MIEEEISGWLDDADQYDRAKYNRNKEEKIIKLPLHQNLRSYSLCQKKEDSDKMLITKSNLFSDKENSSQYVKSKMQKKQNSTIEELKKVMEFLSINEQYKYETHRAFDPNDDRFLKQQQQLIEKQKQQQELKKNKFKLQLDIKDNYQSIPKQRRQLLPLNDFQQLQKINSERSQNNQIQQSGIQESKSQTQTKFKFPKFIIQQQRQKKRHYKTDDFVGNKDDKEQQAKHFIQINRIFSNNNLTDTKQSIYTPKTVTQNKHQLQLQQTINNINQAKDSSYTYDLFYRKTPSSTIQENKEKQKQLKLLEIALKCKNIK</sequence>
<proteinExistence type="predicted"/>
<dbReference type="OrthoDB" id="308237at2759"/>
<comment type="caution">
    <text evidence="1">The sequence shown here is derived from an EMBL/GenBank/DDBJ whole genome shotgun (WGS) entry which is preliminary data.</text>
</comment>
<accession>A0A8S1PRJ0</accession>
<keyword evidence="2" id="KW-1185">Reference proteome</keyword>
<name>A0A8S1PRJ0_9CILI</name>
<protein>
    <submittedName>
        <fullName evidence="1">Uncharacterized protein</fullName>
    </submittedName>
</protein>
<organism evidence="1 2">
    <name type="scientific">Paramecium sonneborni</name>
    <dbReference type="NCBI Taxonomy" id="65129"/>
    <lineage>
        <taxon>Eukaryota</taxon>
        <taxon>Sar</taxon>
        <taxon>Alveolata</taxon>
        <taxon>Ciliophora</taxon>
        <taxon>Intramacronucleata</taxon>
        <taxon>Oligohymenophorea</taxon>
        <taxon>Peniculida</taxon>
        <taxon>Parameciidae</taxon>
        <taxon>Paramecium</taxon>
    </lineage>
</organism>
<reference evidence="1" key="1">
    <citation type="submission" date="2021-01" db="EMBL/GenBank/DDBJ databases">
        <authorList>
            <consortium name="Genoscope - CEA"/>
            <person name="William W."/>
        </authorList>
    </citation>
    <scope>NUCLEOTIDE SEQUENCE</scope>
</reference>
<dbReference type="AlphaFoldDB" id="A0A8S1PRJ0"/>